<gene>
    <name evidence="8" type="ORF">I350_01045</name>
</gene>
<dbReference type="GO" id="GO:0008270">
    <property type="term" value="F:zinc ion binding"/>
    <property type="evidence" value="ECO:0007669"/>
    <property type="project" value="UniProtKB-KW"/>
</dbReference>
<feature type="compositionally biased region" description="Basic and acidic residues" evidence="6">
    <location>
        <begin position="1"/>
        <end position="16"/>
    </location>
</feature>
<organism evidence="8 9">
    <name type="scientific">Cryptococcus amylolentus CBS 6273</name>
    <dbReference type="NCBI Taxonomy" id="1296118"/>
    <lineage>
        <taxon>Eukaryota</taxon>
        <taxon>Fungi</taxon>
        <taxon>Dikarya</taxon>
        <taxon>Basidiomycota</taxon>
        <taxon>Agaricomycotina</taxon>
        <taxon>Tremellomycetes</taxon>
        <taxon>Tremellales</taxon>
        <taxon>Cryptococcaceae</taxon>
        <taxon>Cryptococcus</taxon>
    </lineage>
</organism>
<dbReference type="InterPro" id="IPR038508">
    <property type="entry name" value="ArfGAP_dom_sf"/>
</dbReference>
<dbReference type="AlphaFoldDB" id="A0A1E3KBE9"/>
<feature type="domain" description="Arf-GAP" evidence="7">
    <location>
        <begin position="9"/>
        <end position="135"/>
    </location>
</feature>
<dbReference type="GO" id="GO:0005096">
    <property type="term" value="F:GTPase activator activity"/>
    <property type="evidence" value="ECO:0007669"/>
    <property type="project" value="UniProtKB-KW"/>
</dbReference>
<dbReference type="Pfam" id="PF01412">
    <property type="entry name" value="ArfGap"/>
    <property type="match status" value="1"/>
</dbReference>
<feature type="compositionally biased region" description="Low complexity" evidence="6">
    <location>
        <begin position="200"/>
        <end position="222"/>
    </location>
</feature>
<evidence type="ECO:0000256" key="4">
    <source>
        <dbReference type="ARBA" id="ARBA00022833"/>
    </source>
</evidence>
<reference evidence="8 9" key="1">
    <citation type="submission" date="2016-06" db="EMBL/GenBank/DDBJ databases">
        <title>Evolution of pathogenesis and genome organization in the Tremellales.</title>
        <authorList>
            <person name="Cuomo C."/>
            <person name="Litvintseva A."/>
            <person name="Heitman J."/>
            <person name="Chen Y."/>
            <person name="Sun S."/>
            <person name="Springer D."/>
            <person name="Dromer F."/>
            <person name="Young S."/>
            <person name="Zeng Q."/>
            <person name="Chapman S."/>
            <person name="Gujja S."/>
            <person name="Saif S."/>
            <person name="Birren B."/>
        </authorList>
    </citation>
    <scope>NUCLEOTIDE SEQUENCE [LARGE SCALE GENOMIC DNA]</scope>
    <source>
        <strain evidence="8 9">CBS 6273</strain>
    </source>
</reference>
<feature type="region of interest" description="Disordered" evidence="6">
    <location>
        <begin position="252"/>
        <end position="358"/>
    </location>
</feature>
<accession>A0A1E3KBE9</accession>
<feature type="compositionally biased region" description="Polar residues" evidence="6">
    <location>
        <begin position="326"/>
        <end position="348"/>
    </location>
</feature>
<dbReference type="GO" id="GO:0005737">
    <property type="term" value="C:cytoplasm"/>
    <property type="evidence" value="ECO:0007669"/>
    <property type="project" value="TreeGrafter"/>
</dbReference>
<evidence type="ECO:0000256" key="5">
    <source>
        <dbReference type="PROSITE-ProRule" id="PRU00288"/>
    </source>
</evidence>
<feature type="region of interest" description="Disordered" evidence="6">
    <location>
        <begin position="98"/>
        <end position="120"/>
    </location>
</feature>
<evidence type="ECO:0000259" key="7">
    <source>
        <dbReference type="PROSITE" id="PS50115"/>
    </source>
</evidence>
<keyword evidence="1" id="KW-0343">GTPase activation</keyword>
<protein>
    <recommendedName>
        <fullName evidence="7">Arf-GAP domain-containing protein</fullName>
    </recommendedName>
</protein>
<keyword evidence="4" id="KW-0862">Zinc</keyword>
<name>A0A1E3KBE9_9TREE</name>
<dbReference type="Proteomes" id="UP000095149">
    <property type="component" value="Unassembled WGS sequence"/>
</dbReference>
<dbReference type="Gene3D" id="1.10.220.150">
    <property type="entry name" value="Arf GTPase activating protein"/>
    <property type="match status" value="1"/>
</dbReference>
<dbReference type="PANTHER" id="PTHR45705:SF1">
    <property type="entry name" value="FI20236P1"/>
    <property type="match status" value="1"/>
</dbReference>
<dbReference type="OrthoDB" id="10266696at2759"/>
<dbReference type="InterPro" id="IPR051718">
    <property type="entry name" value="ARF_GTPase-activating"/>
</dbReference>
<dbReference type="PROSITE" id="PS50115">
    <property type="entry name" value="ARFGAP"/>
    <property type="match status" value="1"/>
</dbReference>
<keyword evidence="3 5" id="KW-0863">Zinc-finger</keyword>
<evidence type="ECO:0000256" key="1">
    <source>
        <dbReference type="ARBA" id="ARBA00022468"/>
    </source>
</evidence>
<evidence type="ECO:0000313" key="9">
    <source>
        <dbReference type="Proteomes" id="UP000095149"/>
    </source>
</evidence>
<comment type="caution">
    <text evidence="8">The sequence shown here is derived from an EMBL/GenBank/DDBJ whole genome shotgun (WGS) entry which is preliminary data.</text>
</comment>
<proteinExistence type="predicted"/>
<dbReference type="PRINTS" id="PR00405">
    <property type="entry name" value="REVINTRACTNG"/>
</dbReference>
<feature type="region of interest" description="Disordered" evidence="6">
    <location>
        <begin position="1"/>
        <end position="32"/>
    </location>
</feature>
<evidence type="ECO:0000313" key="8">
    <source>
        <dbReference type="EMBL" id="ODO10450.1"/>
    </source>
</evidence>
<sequence>MSGAEQRNERMLEEILRQPGNGQSSSPLVPSPHTCADCHSPSPRWASVNLGIFLCVGCASVHRKLGTHHSRVKSVTLDSWSRDQISTMRSIGNTASNAIYNPNERLHPPPSSYGHEERDSEIERYIRKKYEQCAFKGGASARLDGRVEPTSLNRARERDGRLQAGAAGWTVGKENRRNPELNDIVMPRKKERDLPPIPVSPSASSPTGRAPPRARPVRSPSAQNVASMRPAPAPPSEANLVDLSSASTSTLPLQLNVSPSPQPQQPQYIPIQPTGFSTSPSFTPQFASPNGMMSNYLSPQPSPSQTFNNMHYSPQPQQGYGHHLSPQPSYSTLQQPQMSPGYQSQQAFGNGMMGGQQMGQMQLGQGQFGVGMGMGQQGMMNGSLNGQGQMGGYGQMNGLGQMGQVGQMGQMGQMGMNGMGYQQGYHTM</sequence>
<feature type="compositionally biased region" description="Basic and acidic residues" evidence="6">
    <location>
        <begin position="173"/>
        <end position="194"/>
    </location>
</feature>
<feature type="region of interest" description="Disordered" evidence="6">
    <location>
        <begin position="149"/>
        <end position="240"/>
    </location>
</feature>
<dbReference type="SUPFAM" id="SSF57863">
    <property type="entry name" value="ArfGap/RecO-like zinc finger"/>
    <property type="match status" value="1"/>
</dbReference>
<dbReference type="InterPro" id="IPR037278">
    <property type="entry name" value="ARFGAP/RecO"/>
</dbReference>
<dbReference type="SMART" id="SM00105">
    <property type="entry name" value="ArfGap"/>
    <property type="match status" value="1"/>
</dbReference>
<evidence type="ECO:0000256" key="2">
    <source>
        <dbReference type="ARBA" id="ARBA00022723"/>
    </source>
</evidence>
<dbReference type="PANTHER" id="PTHR45705">
    <property type="entry name" value="FI20236P1"/>
    <property type="match status" value="1"/>
</dbReference>
<evidence type="ECO:0000256" key="6">
    <source>
        <dbReference type="SAM" id="MobiDB-lite"/>
    </source>
</evidence>
<dbReference type="FunFam" id="1.10.220.150:FF:000009">
    <property type="entry name" value="stromal membrane-associated protein 1 isoform X1"/>
    <property type="match status" value="1"/>
</dbReference>
<feature type="compositionally biased region" description="Polar residues" evidence="6">
    <location>
        <begin position="274"/>
        <end position="318"/>
    </location>
</feature>
<keyword evidence="2" id="KW-0479">Metal-binding</keyword>
<dbReference type="EMBL" id="MEKH01000002">
    <property type="protein sequence ID" value="ODO10450.1"/>
    <property type="molecule type" value="Genomic_DNA"/>
</dbReference>
<dbReference type="CDD" id="cd08204">
    <property type="entry name" value="ArfGap"/>
    <property type="match status" value="1"/>
</dbReference>
<dbReference type="InterPro" id="IPR001164">
    <property type="entry name" value="ArfGAP_dom"/>
</dbReference>
<evidence type="ECO:0000256" key="3">
    <source>
        <dbReference type="ARBA" id="ARBA00022771"/>
    </source>
</evidence>